<sequence>MIGEIFDEHTRQDIVDAQALGLDAFALNINCLQSWATNTVDRLFNNADELGFGLFFSFDMAAGTFNAPSDYASYLTKYTSRSSYFKYNKKPLVTTFGGEKVSNSAWSSFKSTVGDITLIPGFYAARPSSDFFSSYSALDGVFNWNSWSYPDAGQVEVSTADDKTFMSAASKAGKAFIMGMSPLQFKHMTGDTNWYRRGESNLEIRIEQILSMQPDMIELQTWNDAGESHYMGNLWDEPMTGSSIHDYVDGYNHTGYWKVLPAFIKAWKRGDTTTSKIVPTNGKAVQGAFWHHTLTVDGDCSADPLGKPQDYKNAEDAVSGIVLVAEGNEGLVAVVNNGDKQLNKTTLSVGYNKFKFPGLGKGKVQLEVWDGSTMVGGGYGKLALVESADICNYNFQVVGFPG</sequence>
<dbReference type="Gene3D" id="3.20.20.80">
    <property type="entry name" value="Glycosidases"/>
    <property type="match status" value="1"/>
</dbReference>
<dbReference type="EMBL" id="MU004313">
    <property type="protein sequence ID" value="KAF2658708.1"/>
    <property type="molecule type" value="Genomic_DNA"/>
</dbReference>
<name>A0A6A6TIG3_9PLEO</name>
<accession>A0A6A6TIG3</accession>
<organism evidence="1 2">
    <name type="scientific">Lophiostoma macrostomum CBS 122681</name>
    <dbReference type="NCBI Taxonomy" id="1314788"/>
    <lineage>
        <taxon>Eukaryota</taxon>
        <taxon>Fungi</taxon>
        <taxon>Dikarya</taxon>
        <taxon>Ascomycota</taxon>
        <taxon>Pezizomycotina</taxon>
        <taxon>Dothideomycetes</taxon>
        <taxon>Pleosporomycetidae</taxon>
        <taxon>Pleosporales</taxon>
        <taxon>Lophiostomataceae</taxon>
        <taxon>Lophiostoma</taxon>
    </lineage>
</organism>
<dbReference type="InterPro" id="IPR005197">
    <property type="entry name" value="Glyco_hydro_71"/>
</dbReference>
<dbReference type="AlphaFoldDB" id="A0A6A6TIG3"/>
<keyword evidence="2" id="KW-1185">Reference proteome</keyword>
<dbReference type="Proteomes" id="UP000799324">
    <property type="component" value="Unassembled WGS sequence"/>
</dbReference>
<evidence type="ECO:0000313" key="1">
    <source>
        <dbReference type="EMBL" id="KAF2658708.1"/>
    </source>
</evidence>
<protein>
    <submittedName>
        <fullName evidence="1">Glycoside hydrolase family 71 protein</fullName>
    </submittedName>
</protein>
<evidence type="ECO:0000313" key="2">
    <source>
        <dbReference type="Proteomes" id="UP000799324"/>
    </source>
</evidence>
<gene>
    <name evidence="1" type="ORF">K491DRAFT_702746</name>
</gene>
<dbReference type="GO" id="GO:0051118">
    <property type="term" value="F:glucan endo-1,3-alpha-glucosidase activity"/>
    <property type="evidence" value="ECO:0007669"/>
    <property type="project" value="InterPro"/>
</dbReference>
<reference evidence="1" key="1">
    <citation type="journal article" date="2020" name="Stud. Mycol.">
        <title>101 Dothideomycetes genomes: a test case for predicting lifestyles and emergence of pathogens.</title>
        <authorList>
            <person name="Haridas S."/>
            <person name="Albert R."/>
            <person name="Binder M."/>
            <person name="Bloem J."/>
            <person name="Labutti K."/>
            <person name="Salamov A."/>
            <person name="Andreopoulos B."/>
            <person name="Baker S."/>
            <person name="Barry K."/>
            <person name="Bills G."/>
            <person name="Bluhm B."/>
            <person name="Cannon C."/>
            <person name="Castanera R."/>
            <person name="Culley D."/>
            <person name="Daum C."/>
            <person name="Ezra D."/>
            <person name="Gonzalez J."/>
            <person name="Henrissat B."/>
            <person name="Kuo A."/>
            <person name="Liang C."/>
            <person name="Lipzen A."/>
            <person name="Lutzoni F."/>
            <person name="Magnuson J."/>
            <person name="Mondo S."/>
            <person name="Nolan M."/>
            <person name="Ohm R."/>
            <person name="Pangilinan J."/>
            <person name="Park H.-J."/>
            <person name="Ramirez L."/>
            <person name="Alfaro M."/>
            <person name="Sun H."/>
            <person name="Tritt A."/>
            <person name="Yoshinaga Y."/>
            <person name="Zwiers L.-H."/>
            <person name="Turgeon B."/>
            <person name="Goodwin S."/>
            <person name="Spatafora J."/>
            <person name="Crous P."/>
            <person name="Grigoriev I."/>
        </authorList>
    </citation>
    <scope>NUCLEOTIDE SEQUENCE</scope>
    <source>
        <strain evidence="1">CBS 122681</strain>
    </source>
</reference>
<dbReference type="Pfam" id="PF03659">
    <property type="entry name" value="Glyco_hydro_71"/>
    <property type="match status" value="1"/>
</dbReference>
<proteinExistence type="predicted"/>
<dbReference type="CDD" id="cd11577">
    <property type="entry name" value="GH71"/>
    <property type="match status" value="1"/>
</dbReference>
<keyword evidence="1" id="KW-0378">Hydrolase</keyword>
<dbReference type="OrthoDB" id="3257981at2759"/>